<evidence type="ECO:0000256" key="11">
    <source>
        <dbReference type="ARBA" id="ARBA00023316"/>
    </source>
</evidence>
<dbReference type="OMA" id="HTGLHEV"/>
<evidence type="ECO:0000256" key="13">
    <source>
        <dbReference type="PIRSR" id="PIRSR605027-4"/>
    </source>
</evidence>
<dbReference type="GO" id="GO:0042285">
    <property type="term" value="F:xylosyltransferase activity"/>
    <property type="evidence" value="ECO:0007669"/>
    <property type="project" value="TreeGrafter"/>
</dbReference>
<evidence type="ECO:0000256" key="14">
    <source>
        <dbReference type="RuleBase" id="RU363127"/>
    </source>
</evidence>
<dbReference type="GO" id="GO:0000139">
    <property type="term" value="C:Golgi membrane"/>
    <property type="evidence" value="ECO:0007669"/>
    <property type="project" value="UniProtKB-SubCell"/>
</dbReference>
<keyword evidence="7 14" id="KW-1133">Transmembrane helix</keyword>
<evidence type="ECO:0000256" key="15">
    <source>
        <dbReference type="SAM" id="MobiDB-lite"/>
    </source>
</evidence>
<dbReference type="SUPFAM" id="SSF53448">
    <property type="entry name" value="Nucleotide-diphospho-sugar transferases"/>
    <property type="match status" value="2"/>
</dbReference>
<keyword evidence="11 14" id="KW-0961">Cell wall biogenesis/degradation</keyword>
<feature type="region of interest" description="Disordered" evidence="15">
    <location>
        <begin position="1"/>
        <end position="34"/>
    </location>
</feature>
<keyword evidence="10" id="KW-0325">Glycoprotein</keyword>
<accession>A0A9R0QIF3</accession>
<comment type="caution">
    <text evidence="14">Lacks conserved residue(s) required for the propagation of feature annotation.</text>
</comment>
<evidence type="ECO:0000256" key="9">
    <source>
        <dbReference type="ARBA" id="ARBA00023136"/>
    </source>
</evidence>
<dbReference type="PANTHER" id="PTHR10896:SF31">
    <property type="entry name" value="BETA-1,4-XYLOSYLTRANSFERASE GT43E-RELATED"/>
    <property type="match status" value="1"/>
</dbReference>
<evidence type="ECO:0000256" key="3">
    <source>
        <dbReference type="ARBA" id="ARBA00022676"/>
    </source>
</evidence>
<dbReference type="Gramene" id="TRITD1Av1G213240.2">
    <property type="protein sequence ID" value="TRITD1Av1G213240.2"/>
    <property type="gene ID" value="TRITD1Av1G213240"/>
</dbReference>
<dbReference type="InterPro" id="IPR029044">
    <property type="entry name" value="Nucleotide-diphossugar_trans"/>
</dbReference>
<evidence type="ECO:0000256" key="5">
    <source>
        <dbReference type="ARBA" id="ARBA00022692"/>
    </source>
</evidence>
<keyword evidence="9 14" id="KW-0472">Membrane</keyword>
<evidence type="ECO:0000256" key="4">
    <source>
        <dbReference type="ARBA" id="ARBA00022679"/>
    </source>
</evidence>
<dbReference type="EMBL" id="LT934111">
    <property type="protein sequence ID" value="VAH10669.1"/>
    <property type="molecule type" value="Genomic_DNA"/>
</dbReference>
<gene>
    <name evidence="16" type="ORF">TRITD_1Av1G213240</name>
</gene>
<reference evidence="16 17" key="1">
    <citation type="submission" date="2017-09" db="EMBL/GenBank/DDBJ databases">
        <authorList>
            <consortium name="International Durum Wheat Genome Sequencing Consortium (IDWGSC)"/>
            <person name="Milanesi L."/>
        </authorList>
    </citation>
    <scope>NUCLEOTIDE SEQUENCE [LARGE SCALE GENOMIC DNA]</scope>
    <source>
        <strain evidence="17">cv. Svevo</strain>
    </source>
</reference>
<dbReference type="AlphaFoldDB" id="A0A9R0QIF3"/>
<evidence type="ECO:0000256" key="12">
    <source>
        <dbReference type="PIRSR" id="PIRSR605027-1"/>
    </source>
</evidence>
<dbReference type="GO" id="GO:0015018">
    <property type="term" value="F:galactosylgalactosylxylosylprotein 3-beta-glucuronosyltransferase activity"/>
    <property type="evidence" value="ECO:0007669"/>
    <property type="project" value="InterPro"/>
</dbReference>
<name>A0A9R0QIF3_TRITD</name>
<evidence type="ECO:0000256" key="10">
    <source>
        <dbReference type="ARBA" id="ARBA00023180"/>
    </source>
</evidence>
<dbReference type="Pfam" id="PF03360">
    <property type="entry name" value="Glyco_transf_43"/>
    <property type="match status" value="2"/>
</dbReference>
<evidence type="ECO:0000313" key="17">
    <source>
        <dbReference type="Proteomes" id="UP000324705"/>
    </source>
</evidence>
<dbReference type="PANTHER" id="PTHR10896">
    <property type="entry name" value="GALACTOSYLGALACTOSYLXYLOSYLPROTEIN 3-BETA-GLUCURONOSYLTRANSFERASE BETA-1,3-GLUCURONYLTRANSFERASE"/>
    <property type="match status" value="1"/>
</dbReference>
<keyword evidence="3" id="KW-0328">Glycosyltransferase</keyword>
<evidence type="ECO:0000256" key="2">
    <source>
        <dbReference type="ARBA" id="ARBA00007706"/>
    </source>
</evidence>
<evidence type="ECO:0000256" key="1">
    <source>
        <dbReference type="ARBA" id="ARBA00004323"/>
    </source>
</evidence>
<keyword evidence="17" id="KW-1185">Reference proteome</keyword>
<evidence type="ECO:0000256" key="6">
    <source>
        <dbReference type="ARBA" id="ARBA00022968"/>
    </source>
</evidence>
<evidence type="ECO:0000313" key="16">
    <source>
        <dbReference type="EMBL" id="VAH10669.1"/>
    </source>
</evidence>
<dbReference type="InterPro" id="IPR005027">
    <property type="entry name" value="Glyco_trans_43"/>
</dbReference>
<keyword evidence="5 14" id="KW-0812">Transmembrane</keyword>
<feature type="site" description="Interaction with galactose moiety of substrate glycoprotein" evidence="13">
    <location>
        <position position="342"/>
    </location>
</feature>
<evidence type="ECO:0000256" key="7">
    <source>
        <dbReference type="ARBA" id="ARBA00022989"/>
    </source>
</evidence>
<comment type="subcellular location">
    <subcellularLocation>
        <location evidence="1 14">Golgi apparatus membrane</location>
        <topology evidence="1 14">Single-pass type II membrane protein</topology>
    </subcellularLocation>
</comment>
<feature type="transmembrane region" description="Helical" evidence="14">
    <location>
        <begin position="46"/>
        <end position="66"/>
    </location>
</feature>
<dbReference type="GO" id="GO:0071555">
    <property type="term" value="P:cell wall organization"/>
    <property type="evidence" value="ECO:0007669"/>
    <property type="project" value="UniProtKB-KW"/>
</dbReference>
<protein>
    <recommendedName>
        <fullName evidence="14">Glycosyltransferases</fullName>
        <ecNumber evidence="14">2.4.-.-</ecNumber>
    </recommendedName>
</protein>
<dbReference type="Proteomes" id="UP000324705">
    <property type="component" value="Chromosome 1A"/>
</dbReference>
<feature type="transmembrane region" description="Helical" evidence="14">
    <location>
        <begin position="87"/>
        <end position="107"/>
    </location>
</feature>
<sequence>MHNDVGMVSSRRNSTGAFHRDGPPKDWSQFADPSPSPKLLYSQSYVIMRGLLASLASLDFALWSSTMKSAWRSPERSKSKGPGCRRVAFRLFVCFMIGIFIGFTPFFSVDVSQKIVSRLPFDDGVDDKVKELDAIVVQKEVEVVDEPEVEQLSPPVPAMLDDEVDFVEAAKPAITDLVIPVRKLLIVVTITSARPQQAYYLNRLAHVLKGVPPPLLWLVVEWPVTTFETAEILRSSGVMYRHIVCRKNLTSVRKIAVCQRNNAIYHIKKHHLDAMGRFLVSMDSLFMANNIGDSRFQPVPCQLFPNSSVPECGLHWHKNITGRVGAWPVANHDASKYRVVVEGPTCKGNRITGWNTIQKKGAPRRFPIGFSGFAFNSTMLWDPQRWNRPAMDSVIVHSGGRGGLQESRFVEKLVKNDRQIEGLPDNCNRVMVWNFALEPPQLNYPAGWSLWNHLEVVKDL</sequence>
<dbReference type="Gene3D" id="3.90.550.10">
    <property type="entry name" value="Spore Coat Polysaccharide Biosynthesis Protein SpsA, Chain A"/>
    <property type="match status" value="2"/>
</dbReference>
<feature type="active site" description="Proton donor/acceptor" evidence="12">
    <location>
        <position position="406"/>
    </location>
</feature>
<dbReference type="GO" id="GO:0009834">
    <property type="term" value="P:plant-type secondary cell wall biogenesis"/>
    <property type="evidence" value="ECO:0007669"/>
    <property type="project" value="TreeGrafter"/>
</dbReference>
<comment type="similarity">
    <text evidence="2 14">Belongs to the glycosyltransferase 43 family.</text>
</comment>
<keyword evidence="8 14" id="KW-0333">Golgi apparatus</keyword>
<proteinExistence type="inferred from homology"/>
<comment type="function">
    <text evidence="14">Involved in the synthesis of glucuronoxylan hemicellulose in secondary cell walls.</text>
</comment>
<keyword evidence="4 14" id="KW-0808">Transferase</keyword>
<dbReference type="GO" id="GO:0010417">
    <property type="term" value="P:glucuronoxylan biosynthetic process"/>
    <property type="evidence" value="ECO:0007669"/>
    <property type="project" value="TreeGrafter"/>
</dbReference>
<organism evidence="16 17">
    <name type="scientific">Triticum turgidum subsp. durum</name>
    <name type="common">Durum wheat</name>
    <name type="synonym">Triticum durum</name>
    <dbReference type="NCBI Taxonomy" id="4567"/>
    <lineage>
        <taxon>Eukaryota</taxon>
        <taxon>Viridiplantae</taxon>
        <taxon>Streptophyta</taxon>
        <taxon>Embryophyta</taxon>
        <taxon>Tracheophyta</taxon>
        <taxon>Spermatophyta</taxon>
        <taxon>Magnoliopsida</taxon>
        <taxon>Liliopsida</taxon>
        <taxon>Poales</taxon>
        <taxon>Poaceae</taxon>
        <taxon>BOP clade</taxon>
        <taxon>Pooideae</taxon>
        <taxon>Triticodae</taxon>
        <taxon>Triticeae</taxon>
        <taxon>Triticinae</taxon>
        <taxon>Triticum</taxon>
    </lineage>
</organism>
<evidence type="ECO:0000256" key="8">
    <source>
        <dbReference type="ARBA" id="ARBA00023034"/>
    </source>
</evidence>
<keyword evidence="6 14" id="KW-0735">Signal-anchor</keyword>
<dbReference type="EC" id="2.4.-.-" evidence="14"/>